<dbReference type="SMART" id="SM00506">
    <property type="entry name" value="A1pp"/>
    <property type="match status" value="1"/>
</dbReference>
<dbReference type="CDD" id="cd02908">
    <property type="entry name" value="Macro_OAADPr_deacetylase"/>
    <property type="match status" value="1"/>
</dbReference>
<proteinExistence type="predicted"/>
<keyword evidence="3" id="KW-1185">Reference proteome</keyword>
<evidence type="ECO:0000313" key="2">
    <source>
        <dbReference type="EMBL" id="KAJ4460576.1"/>
    </source>
</evidence>
<name>A0ABQ8UR79_9EUKA</name>
<gene>
    <name evidence="2" type="ORF">PAPYR_3210</name>
</gene>
<dbReference type="EMBL" id="JAPMOS010000012">
    <property type="protein sequence ID" value="KAJ4460576.1"/>
    <property type="molecule type" value="Genomic_DNA"/>
</dbReference>
<dbReference type="PANTHER" id="PTHR11106:SF27">
    <property type="entry name" value="MACRO DOMAIN-CONTAINING PROTEIN"/>
    <property type="match status" value="1"/>
</dbReference>
<dbReference type="InterPro" id="IPR002589">
    <property type="entry name" value="Macro_dom"/>
</dbReference>
<accession>A0ABQ8UR79</accession>
<dbReference type="Proteomes" id="UP001141327">
    <property type="component" value="Unassembled WGS sequence"/>
</dbReference>
<dbReference type="PANTHER" id="PTHR11106">
    <property type="entry name" value="GANGLIOSIDE INDUCED DIFFERENTIATION ASSOCIATED PROTEIN 2-RELATED"/>
    <property type="match status" value="1"/>
</dbReference>
<evidence type="ECO:0000313" key="3">
    <source>
        <dbReference type="Proteomes" id="UP001141327"/>
    </source>
</evidence>
<dbReference type="PROSITE" id="PS51154">
    <property type="entry name" value="MACRO"/>
    <property type="match status" value="1"/>
</dbReference>
<evidence type="ECO:0000259" key="1">
    <source>
        <dbReference type="PROSITE" id="PS51154"/>
    </source>
</evidence>
<feature type="domain" description="Macro" evidence="1">
    <location>
        <begin position="80"/>
        <end position="283"/>
    </location>
</feature>
<dbReference type="Pfam" id="PF01661">
    <property type="entry name" value="Macro"/>
    <property type="match status" value="1"/>
</dbReference>
<dbReference type="InterPro" id="IPR043472">
    <property type="entry name" value="Macro_dom-like"/>
</dbReference>
<protein>
    <recommendedName>
        <fullName evidence="1">Macro domain-containing protein</fullName>
    </recommendedName>
</protein>
<dbReference type="SUPFAM" id="SSF52949">
    <property type="entry name" value="Macro domain-like"/>
    <property type="match status" value="1"/>
</dbReference>
<organism evidence="2 3">
    <name type="scientific">Paratrimastix pyriformis</name>
    <dbReference type="NCBI Taxonomy" id="342808"/>
    <lineage>
        <taxon>Eukaryota</taxon>
        <taxon>Metamonada</taxon>
        <taxon>Preaxostyla</taxon>
        <taxon>Paratrimastigidae</taxon>
        <taxon>Paratrimastix</taxon>
    </lineage>
</organism>
<sequence length="289" mass="31730">MDAKIAGAVRLLGTRLNELAQRNRRLPSICIAELLESPVEEQRNTLKAILTIFPEDPCNEAMALLDEILQAELRQRTLVDWHSIPPLAECPKVALWRGDCTLLQCDAITNAANNGMLGCFKPGHMCIDNVIHSRAGPGLRAECRRIREASGLEEEPTGQARITPGYNLPAKNVLHTVGPICTPPQSRALAAGRPVPEASTMLASCYRACLDVAAQAGCRTISLCCISTGVFGYPNRPAAEVAMKTVREWLAHEGNPDRVDRIIFNVFLEKDHQIYSELLPRLFAPTPPH</sequence>
<reference evidence="2" key="1">
    <citation type="journal article" date="2022" name="bioRxiv">
        <title>Genomics of Preaxostyla Flagellates Illuminates Evolutionary Transitions and the Path Towards Mitochondrial Loss.</title>
        <authorList>
            <person name="Novak L.V.F."/>
            <person name="Treitli S.C."/>
            <person name="Pyrih J."/>
            <person name="Halakuc P."/>
            <person name="Pipaliya S.V."/>
            <person name="Vacek V."/>
            <person name="Brzon O."/>
            <person name="Soukal P."/>
            <person name="Eme L."/>
            <person name="Dacks J.B."/>
            <person name="Karnkowska A."/>
            <person name="Elias M."/>
            <person name="Hampl V."/>
        </authorList>
    </citation>
    <scope>NUCLEOTIDE SEQUENCE</scope>
    <source>
        <strain evidence="2">RCP-MX</strain>
    </source>
</reference>
<comment type="caution">
    <text evidence="2">The sequence shown here is derived from an EMBL/GenBank/DDBJ whole genome shotgun (WGS) entry which is preliminary data.</text>
</comment>
<dbReference type="Gene3D" id="3.40.220.10">
    <property type="entry name" value="Leucine Aminopeptidase, subunit E, domain 1"/>
    <property type="match status" value="1"/>
</dbReference>